<comment type="caution">
    <text evidence="2">The sequence shown here is derived from an EMBL/GenBank/DDBJ whole genome shotgun (WGS) entry which is preliminary data.</text>
</comment>
<proteinExistence type="predicted"/>
<evidence type="ECO:0000259" key="1">
    <source>
        <dbReference type="Pfam" id="PF00535"/>
    </source>
</evidence>
<dbReference type="CDD" id="cd06433">
    <property type="entry name" value="GT_2_WfgS_like"/>
    <property type="match status" value="1"/>
</dbReference>
<dbReference type="InterPro" id="IPR001173">
    <property type="entry name" value="Glyco_trans_2-like"/>
</dbReference>
<dbReference type="InterPro" id="IPR029044">
    <property type="entry name" value="Nucleotide-diphossugar_trans"/>
</dbReference>
<organism evidence="2 3">
    <name type="scientific">Candidatus Amesbacteria bacterium RIFCSPHIGHO2_01_FULL_48_32b</name>
    <dbReference type="NCBI Taxonomy" id="1797253"/>
    <lineage>
        <taxon>Bacteria</taxon>
        <taxon>Candidatus Amesiibacteriota</taxon>
    </lineage>
</organism>
<dbReference type="Pfam" id="PF00535">
    <property type="entry name" value="Glycos_transf_2"/>
    <property type="match status" value="1"/>
</dbReference>
<gene>
    <name evidence="2" type="ORF">A2876_02565</name>
</gene>
<dbReference type="Gene3D" id="3.90.550.10">
    <property type="entry name" value="Spore Coat Polysaccharide Biosynthesis Protein SpsA, Chain A"/>
    <property type="match status" value="1"/>
</dbReference>
<dbReference type="GO" id="GO:0016758">
    <property type="term" value="F:hexosyltransferase activity"/>
    <property type="evidence" value="ECO:0007669"/>
    <property type="project" value="UniProtKB-ARBA"/>
</dbReference>
<dbReference type="PANTHER" id="PTHR22916">
    <property type="entry name" value="GLYCOSYLTRANSFERASE"/>
    <property type="match status" value="1"/>
</dbReference>
<dbReference type="AlphaFoldDB" id="A0A1F4YDU9"/>
<protein>
    <recommendedName>
        <fullName evidence="1">Glycosyltransferase 2-like domain-containing protein</fullName>
    </recommendedName>
</protein>
<evidence type="ECO:0000313" key="3">
    <source>
        <dbReference type="Proteomes" id="UP000178176"/>
    </source>
</evidence>
<evidence type="ECO:0000313" key="2">
    <source>
        <dbReference type="EMBL" id="OGC92145.1"/>
    </source>
</evidence>
<name>A0A1F4YDU9_9BACT</name>
<dbReference type="Proteomes" id="UP000178176">
    <property type="component" value="Unassembled WGS sequence"/>
</dbReference>
<sequence length="252" mass="29350">MPRISIITPSYNQGQFIEQTISSIMDQYYPNLEYFILDGGSTDNTVKIIQKYASQYKFINWRSHKDNGQVSAINEGLSKAAGDIIAYINSDDYYLPGSLQAVAEYFQTHPETLWLYGNCNVTDPKLKWTFFLKWLWPVHKYPFALKIFNTINQPSVFLSKKLVKKVGRFNPKYKGAFDYDYWLRCLRYSLPARIPQTLAVFRVHPSSFGTTTFHRQFSEDLSIIQKYSHNVLIIFAHSIGSFIVKLVYNFLK</sequence>
<dbReference type="EMBL" id="MEXH01000021">
    <property type="protein sequence ID" value="OGC92145.1"/>
    <property type="molecule type" value="Genomic_DNA"/>
</dbReference>
<reference evidence="2 3" key="1">
    <citation type="journal article" date="2016" name="Nat. Commun.">
        <title>Thousands of microbial genomes shed light on interconnected biogeochemical processes in an aquifer system.</title>
        <authorList>
            <person name="Anantharaman K."/>
            <person name="Brown C.T."/>
            <person name="Hug L.A."/>
            <person name="Sharon I."/>
            <person name="Castelle C.J."/>
            <person name="Probst A.J."/>
            <person name="Thomas B.C."/>
            <person name="Singh A."/>
            <person name="Wilkins M.J."/>
            <person name="Karaoz U."/>
            <person name="Brodie E.L."/>
            <person name="Williams K.H."/>
            <person name="Hubbard S.S."/>
            <person name="Banfield J.F."/>
        </authorList>
    </citation>
    <scope>NUCLEOTIDE SEQUENCE [LARGE SCALE GENOMIC DNA]</scope>
</reference>
<accession>A0A1F4YDU9</accession>
<feature type="domain" description="Glycosyltransferase 2-like" evidence="1">
    <location>
        <begin position="5"/>
        <end position="113"/>
    </location>
</feature>
<dbReference type="PANTHER" id="PTHR22916:SF3">
    <property type="entry name" value="UDP-GLCNAC:BETAGAL BETA-1,3-N-ACETYLGLUCOSAMINYLTRANSFERASE-LIKE PROTEIN 1"/>
    <property type="match status" value="1"/>
</dbReference>
<dbReference type="SUPFAM" id="SSF53448">
    <property type="entry name" value="Nucleotide-diphospho-sugar transferases"/>
    <property type="match status" value="1"/>
</dbReference>